<keyword evidence="2" id="KW-1185">Reference proteome</keyword>
<dbReference type="Proteomes" id="UP000780801">
    <property type="component" value="Unassembled WGS sequence"/>
</dbReference>
<sequence>LAVSGGKLSGPIEVVKEDVDQVELRIEGFVFYDDKSASLATIPIQSNNGNGDILHRGLRIEIKKTITDFSATIHLEDKGDDGSGTKKPVSAFLFFKIVFPKDYDSYKSLTIETNPIPGEQLDIFIPKALEIEFTNLDIHATSGKIQIKDTIITENLKTYSYQNTFIHEVKPARGDRITISSSTVSEKLHINVLTGPVGGHETEINRVIVGSKTGEVAVKIRSDKDTKPGPNARLAPIDVSANTVSGAINLDIAPADESQAVLVYARSVTGVVQSTLSDDYSGSIDLTSDNAEVDLIPKEDSKSVIEFDEKSSYHIQATKYLSSSTEIGDGSITLFSKRGDAKVTFV</sequence>
<proteinExistence type="predicted"/>
<accession>A0A9P6K9R0</accession>
<gene>
    <name evidence="1" type="ORF">BGW38_008189</name>
</gene>
<protein>
    <recommendedName>
        <fullName evidence="3">Adhesin domain-containing protein</fullName>
    </recommendedName>
</protein>
<name>A0A9P6K9R0_9FUNG</name>
<evidence type="ECO:0000313" key="1">
    <source>
        <dbReference type="EMBL" id="KAF9575757.1"/>
    </source>
</evidence>
<feature type="non-terminal residue" evidence="1">
    <location>
        <position position="1"/>
    </location>
</feature>
<organism evidence="1 2">
    <name type="scientific">Lunasporangiospora selenospora</name>
    <dbReference type="NCBI Taxonomy" id="979761"/>
    <lineage>
        <taxon>Eukaryota</taxon>
        <taxon>Fungi</taxon>
        <taxon>Fungi incertae sedis</taxon>
        <taxon>Mucoromycota</taxon>
        <taxon>Mortierellomycotina</taxon>
        <taxon>Mortierellomycetes</taxon>
        <taxon>Mortierellales</taxon>
        <taxon>Mortierellaceae</taxon>
        <taxon>Lunasporangiospora</taxon>
    </lineage>
</organism>
<dbReference type="OrthoDB" id="2370519at2759"/>
<evidence type="ECO:0000313" key="2">
    <source>
        <dbReference type="Proteomes" id="UP000780801"/>
    </source>
</evidence>
<dbReference type="AlphaFoldDB" id="A0A9P6K9R0"/>
<reference evidence="1" key="1">
    <citation type="journal article" date="2020" name="Fungal Divers.">
        <title>Resolving the Mortierellaceae phylogeny through synthesis of multi-gene phylogenetics and phylogenomics.</title>
        <authorList>
            <person name="Vandepol N."/>
            <person name="Liber J."/>
            <person name="Desiro A."/>
            <person name="Na H."/>
            <person name="Kennedy M."/>
            <person name="Barry K."/>
            <person name="Grigoriev I.V."/>
            <person name="Miller A.N."/>
            <person name="O'Donnell K."/>
            <person name="Stajich J.E."/>
            <person name="Bonito G."/>
        </authorList>
    </citation>
    <scope>NUCLEOTIDE SEQUENCE</scope>
    <source>
        <strain evidence="1">KOD1015</strain>
    </source>
</reference>
<dbReference type="EMBL" id="JAABOA010005576">
    <property type="protein sequence ID" value="KAF9575757.1"/>
    <property type="molecule type" value="Genomic_DNA"/>
</dbReference>
<comment type="caution">
    <text evidence="1">The sequence shown here is derived from an EMBL/GenBank/DDBJ whole genome shotgun (WGS) entry which is preliminary data.</text>
</comment>
<evidence type="ECO:0008006" key="3">
    <source>
        <dbReference type="Google" id="ProtNLM"/>
    </source>
</evidence>